<dbReference type="InterPro" id="IPR025049">
    <property type="entry name" value="Mfa-like_1"/>
</dbReference>
<dbReference type="GeneID" id="93132142"/>
<gene>
    <name evidence="2" type="ORF">I6H88_15060</name>
</gene>
<name>A0A7T7UWZ1_9FLAO</name>
<reference evidence="2 3" key="1">
    <citation type="submission" date="2020-12" db="EMBL/GenBank/DDBJ databases">
        <title>FDA dAtabase for Regulatory Grade micrObial Sequences (FDA-ARGOS): Supporting development and validation of Infectious Disease Dx tests.</title>
        <authorList>
            <person name="Kerrigan L."/>
            <person name="Long C."/>
            <person name="Tallon L."/>
            <person name="Sadzewicz L."/>
            <person name="Zhao X."/>
            <person name="Boylan J."/>
            <person name="Ott S."/>
            <person name="Bowen H."/>
            <person name="Vavikolanu K."/>
            <person name="Mehta A."/>
            <person name="Aluvathingal J."/>
            <person name="Nadendla S."/>
            <person name="Yan Y."/>
            <person name="Sichtig H."/>
        </authorList>
    </citation>
    <scope>NUCLEOTIDE SEQUENCE [LARGE SCALE GENOMIC DNA]</scope>
    <source>
        <strain evidence="2 3">FDAARGOS_1031</strain>
    </source>
</reference>
<dbReference type="EMBL" id="CP067018">
    <property type="protein sequence ID" value="QQN57752.1"/>
    <property type="molecule type" value="Genomic_DNA"/>
</dbReference>
<keyword evidence="3" id="KW-1185">Reference proteome</keyword>
<dbReference type="InterPro" id="IPR011871">
    <property type="entry name" value="Fib_succ_major"/>
</dbReference>
<dbReference type="PROSITE" id="PS51257">
    <property type="entry name" value="PROKAR_LIPOPROTEIN"/>
    <property type="match status" value="1"/>
</dbReference>
<proteinExistence type="predicted"/>
<dbReference type="AlphaFoldDB" id="A0A7T7UWZ1"/>
<evidence type="ECO:0000313" key="2">
    <source>
        <dbReference type="EMBL" id="QQN57752.1"/>
    </source>
</evidence>
<dbReference type="KEGG" id="egm:AYC65_04465"/>
<accession>A0A7T7UWZ1</accession>
<evidence type="ECO:0000313" key="3">
    <source>
        <dbReference type="Proteomes" id="UP000595426"/>
    </source>
</evidence>
<dbReference type="Pfam" id="PF13149">
    <property type="entry name" value="Mfa_like_1"/>
    <property type="match status" value="1"/>
</dbReference>
<dbReference type="OrthoDB" id="1360978at2"/>
<dbReference type="Pfam" id="PF09603">
    <property type="entry name" value="Fib_succ_major"/>
    <property type="match status" value="1"/>
</dbReference>
<dbReference type="Proteomes" id="UP000595426">
    <property type="component" value="Chromosome"/>
</dbReference>
<feature type="domain" description="Fibrobacter succinogenes major paralogous" evidence="1">
    <location>
        <begin position="357"/>
        <end position="546"/>
    </location>
</feature>
<dbReference type="RefSeq" id="WP_052114819.1">
    <property type="nucleotide sequence ID" value="NZ_CBCSDR010000003.1"/>
</dbReference>
<sequence>MKIKKHNDIYNNYYKPIITLFLFSVLFSCHNTDRDNKLINGTATIKINMLGDDFENNTVLETQASSNNNTSIKGEGVQRKEIPFNKDYTLVAELSPVSSGNIPEAYASLNDRTKAVAEINNLKERIRYKVIVFETNGEYVTERDYTRGQESSSEILSLQGGKDYIFIAYSINSTIDLPPVSFSIPSNKTLATSSISAIEGNVDFMYYRKDMGVSGDKPNNLDIIFKHKLSQITATIDASETGYNITKVNANFDSHYPVLDVALASGVLTRSGIPGNISIDFGTPETKTVTANPVVLNTETTTGKLVVSSLTIGQIAQSTSKDVLTGLKIVPGVKYDLKLKIKPTDIYLVHEGISAARINGVIWMRHNLGVDTGIDPDKTPIASNLHGNYYQFGRSAIVANGTETNVNANYNSVAADEKAWNSGTDIAPVKTTNDPCPSGYRVPTTIEFRALRTGIIETQTGTWKEDNTNYSAAKILTSKRNSSVKLTFPAQGYFFYNNPLTQRGMVSHYWSSSKGPDYYSIYLKISENPVASFSWYRQFGFNIRCVAESNKIAAI</sequence>
<evidence type="ECO:0000259" key="1">
    <source>
        <dbReference type="Pfam" id="PF09603"/>
    </source>
</evidence>
<protein>
    <recommendedName>
        <fullName evidence="1">Fibrobacter succinogenes major paralogous domain-containing protein</fullName>
    </recommendedName>
</protein>
<organism evidence="2 3">
    <name type="scientific">Elizabethkingia bruuniana</name>
    <dbReference type="NCBI Taxonomy" id="1756149"/>
    <lineage>
        <taxon>Bacteria</taxon>
        <taxon>Pseudomonadati</taxon>
        <taxon>Bacteroidota</taxon>
        <taxon>Flavobacteriia</taxon>
        <taxon>Flavobacteriales</taxon>
        <taxon>Weeksellaceae</taxon>
        <taxon>Elizabethkingia</taxon>
    </lineage>
</organism>